<dbReference type="PRINTS" id="PR01444">
    <property type="entry name" value="LATROPHILIN"/>
</dbReference>
<accession>H3CSX3</accession>
<evidence type="ECO:0000259" key="22">
    <source>
        <dbReference type="PROSITE" id="PS50261"/>
    </source>
</evidence>
<dbReference type="STRING" id="99883.ENSTNIP00000011357"/>
<feature type="compositionally biased region" description="Basic and acidic residues" evidence="17">
    <location>
        <begin position="444"/>
        <end position="456"/>
    </location>
</feature>
<evidence type="ECO:0000259" key="19">
    <source>
        <dbReference type="PROSITE" id="PS50221"/>
    </source>
</evidence>
<dbReference type="Pfam" id="PF02140">
    <property type="entry name" value="SUEL_Lectin"/>
    <property type="match status" value="1"/>
</dbReference>
<dbReference type="InterPro" id="IPR057244">
    <property type="entry name" value="GAIN_B"/>
</dbReference>
<dbReference type="InterPro" id="IPR000203">
    <property type="entry name" value="GPS"/>
</dbReference>
<proteinExistence type="predicted"/>
<dbReference type="FunFam" id="2.60.220.50:FF:000001">
    <property type="entry name" value="Adhesion G protein-coupled receptor L2"/>
    <property type="match status" value="1"/>
</dbReference>
<dbReference type="Pfam" id="PF02191">
    <property type="entry name" value="OLF"/>
    <property type="match status" value="1"/>
</dbReference>
<dbReference type="Gene3D" id="2.60.220.50">
    <property type="match status" value="1"/>
</dbReference>
<dbReference type="GO" id="GO:0030246">
    <property type="term" value="F:carbohydrate binding"/>
    <property type="evidence" value="ECO:0007669"/>
    <property type="project" value="InterPro"/>
</dbReference>
<evidence type="ECO:0000256" key="6">
    <source>
        <dbReference type="ARBA" id="ARBA00022737"/>
    </source>
</evidence>
<dbReference type="SMART" id="SM00284">
    <property type="entry name" value="OLF"/>
    <property type="match status" value="1"/>
</dbReference>
<dbReference type="Pfam" id="PF01825">
    <property type="entry name" value="GPS"/>
    <property type="match status" value="1"/>
</dbReference>
<dbReference type="SUPFAM" id="SSF81321">
    <property type="entry name" value="Family A G protein-coupled receptor-like"/>
    <property type="match status" value="1"/>
</dbReference>
<feature type="domain" description="G-protein coupled receptors family 2 profile 1" evidence="20">
    <location>
        <begin position="475"/>
        <end position="531"/>
    </location>
</feature>
<evidence type="ECO:0000259" key="20">
    <source>
        <dbReference type="PROSITE" id="PS50227"/>
    </source>
</evidence>
<evidence type="ECO:0000256" key="14">
    <source>
        <dbReference type="ARBA" id="ARBA00023224"/>
    </source>
</evidence>
<dbReference type="PANTHER" id="PTHR12011:SF61">
    <property type="entry name" value="ADHESION G PROTEIN-COUPLED RECEPTOR L2"/>
    <property type="match status" value="1"/>
</dbReference>
<evidence type="ECO:0000259" key="21">
    <source>
        <dbReference type="PROSITE" id="PS50228"/>
    </source>
</evidence>
<feature type="transmembrane region" description="Helical" evidence="18">
    <location>
        <begin position="7"/>
        <end position="26"/>
    </location>
</feature>
<keyword evidence="2" id="KW-1003">Cell membrane</keyword>
<evidence type="ECO:0000256" key="11">
    <source>
        <dbReference type="ARBA" id="ARBA00023157"/>
    </source>
</evidence>
<dbReference type="Pfam" id="PF00002">
    <property type="entry name" value="7tm_2"/>
    <property type="match status" value="1"/>
</dbReference>
<dbReference type="InterPro" id="IPR003334">
    <property type="entry name" value="GPCR_2_latrophilin_rcpt_C"/>
</dbReference>
<keyword evidence="9" id="KW-0297">G-protein coupled receptor</keyword>
<dbReference type="Gene3D" id="2.60.120.740">
    <property type="match status" value="1"/>
</dbReference>
<dbReference type="SMART" id="SM00303">
    <property type="entry name" value="GPS"/>
    <property type="match status" value="1"/>
</dbReference>
<evidence type="ECO:0000256" key="1">
    <source>
        <dbReference type="ARBA" id="ARBA00004651"/>
    </source>
</evidence>
<evidence type="ECO:0000256" key="7">
    <source>
        <dbReference type="ARBA" id="ARBA00022989"/>
    </source>
</evidence>
<dbReference type="PANTHER" id="PTHR12011">
    <property type="entry name" value="ADHESION G-PROTEIN COUPLED RECEPTOR"/>
    <property type="match status" value="1"/>
</dbReference>
<dbReference type="Pfam" id="PF02793">
    <property type="entry name" value="HRM"/>
    <property type="match status" value="1"/>
</dbReference>
<dbReference type="InterPro" id="IPR001879">
    <property type="entry name" value="GPCR_2_extracellular_dom"/>
</dbReference>
<keyword evidence="12" id="KW-0675">Receptor</keyword>
<feature type="region of interest" description="Disordered" evidence="17">
    <location>
        <begin position="1389"/>
        <end position="1513"/>
    </location>
</feature>
<dbReference type="SMART" id="SM00008">
    <property type="entry name" value="HormR"/>
    <property type="match status" value="1"/>
</dbReference>
<protein>
    <submittedName>
        <fullName evidence="24">Si:ch1073-186i23.1</fullName>
    </submittedName>
</protein>
<dbReference type="InterPro" id="IPR032471">
    <property type="entry name" value="AGRL2-4_GAIN_subdom_A"/>
</dbReference>
<dbReference type="Gene3D" id="1.25.40.610">
    <property type="match status" value="1"/>
</dbReference>
<dbReference type="InterPro" id="IPR017983">
    <property type="entry name" value="GPCR_2_secretin-like_CS"/>
</dbReference>
<keyword evidence="11" id="KW-1015">Disulfide bond</keyword>
<feature type="compositionally biased region" description="Basic and acidic residues" evidence="17">
    <location>
        <begin position="1455"/>
        <end position="1465"/>
    </location>
</feature>
<dbReference type="CDD" id="cd22845">
    <property type="entry name" value="Gal_Rha_Lectin_LPHN2"/>
    <property type="match status" value="1"/>
</dbReference>
<dbReference type="PROSITE" id="PS51132">
    <property type="entry name" value="OLF"/>
    <property type="match status" value="1"/>
</dbReference>
<dbReference type="InterPro" id="IPR036445">
    <property type="entry name" value="GPCR_2_extracell_dom_sf"/>
</dbReference>
<evidence type="ECO:0000256" key="5">
    <source>
        <dbReference type="ARBA" id="ARBA00022729"/>
    </source>
</evidence>
<feature type="transmembrane region" description="Helical" evidence="18">
    <location>
        <begin position="957"/>
        <end position="976"/>
    </location>
</feature>
<feature type="compositionally biased region" description="Polar residues" evidence="17">
    <location>
        <begin position="1414"/>
        <end position="1438"/>
    </location>
</feature>
<dbReference type="FunFam" id="2.60.120.740:FF:000001">
    <property type="entry name" value="Adhesion G protein-coupled receptor L2"/>
    <property type="match status" value="1"/>
</dbReference>
<dbReference type="InterPro" id="IPR003112">
    <property type="entry name" value="Olfac-like_dom"/>
</dbReference>
<dbReference type="HOGENOM" id="CLU_002753_1_1_1"/>
<dbReference type="FunFam" id="1.25.40.610:FF:000001">
    <property type="entry name" value="Adhesion G protein-coupled receptor L2"/>
    <property type="match status" value="1"/>
</dbReference>
<evidence type="ECO:0000313" key="25">
    <source>
        <dbReference type="Proteomes" id="UP000007303"/>
    </source>
</evidence>
<dbReference type="InParanoid" id="H3CSX3"/>
<dbReference type="GO" id="GO:0007166">
    <property type="term" value="P:cell surface receptor signaling pathway"/>
    <property type="evidence" value="ECO:0007669"/>
    <property type="project" value="InterPro"/>
</dbReference>
<evidence type="ECO:0000256" key="4">
    <source>
        <dbReference type="ARBA" id="ARBA00022692"/>
    </source>
</evidence>
<feature type="domain" description="GAIN-B" evidence="19">
    <location>
        <begin position="665"/>
        <end position="842"/>
    </location>
</feature>
<reference evidence="24" key="2">
    <citation type="submission" date="2025-08" db="UniProtKB">
        <authorList>
            <consortium name="Ensembl"/>
        </authorList>
    </citation>
    <scope>IDENTIFICATION</scope>
</reference>
<sequence length="1513" mass="168225">VLLSWSVVLLIFIFLNVFFFILAAGFSRAALPFGLVRRELSCEGYAIDLRCPGSDVIMIETANYGRTDDKICDADPFQMENVNCYLPDAYKIISQSRCNNRTQCVVVTGSDVFPDPCPGTYKYLEVQYECVPYKVEQKVFICPGTLKGIGDATFLFEAEQQAGSWCKDPLQAGDKVFFMPWTPYRTDTLIEFASLEDFKNGRQTTTYKLPHRVDGTGFVAIGPSFFNKERTRNIVKFDLRTRIKSGEIVNNANYHDTSPYRWGGKTDIDLAVDERGLWVIYATEQNNGRIVVSQLNPYTLRFEATWDTAYDKRSASNAFMVCGVLHVVRSTYEENESETTRSQIDYIYNTKLSQGTYTDILFPNQYQYITAVDYNPRDNQLYVWNNFYILRYDLEFGPPDPGEVPTIEDFSVSPPMPKTTTALSTAVAAGTAKGQADSTLAGADPRDGRDPFEDSRGSGTARPASPELPPTPRRFCEATRRRAIDWPQTYTGIAVDRPCPKGTRGVASFLCTAAGTWLSKGPDLSNCTSHWVAQVAQKIRSGENAATLANELARHTQDPVFAGDVSSSVRLMEQLVDILDAQLQELRPSEKDSAGRSFNKLQKREKTCRAYMKAIVDTVDNLLRPEALKSWRDMNSTEQSHSATMLLDTLEEGAFVLAENLIEPAIVKVPAENIMLDVYVLSTDGQVHDFRFPQTNKGGATLQLSSNTVKVNSKNGVAKLVFVLYKHLGQFLSTENATLRGIGDLSKHNLSLTVNSHILSASITKESSRVFVADPVIFTLEHLDKENYYNPNCSFWNYSEHSMMGYWSTQGCKLLETNKSHTTCSCSHLTNFAILMAHRGNVGDGGVHELLLTVITRMGIAVSLVCLAISLFTFCFFRGLQSDRNTIHKNLCLNLFIGELVYLVGINMTEPKLVCSLIAGVLHFCFLAAFAWMCLEGVQLHLMLVEVFESEFSRRKYYYLSGYLIPAAVVGISAAVDYRSYGTQRACWLRVDNHFIWTFIGPVTFIIVVNVILLVLTMFKMVKHSTSMKPDSSRLGGIRELLNDKTFYYSLWSPTSWVSGAFVLLCLLGLTWSFGLLFLNDSSIVMAYLFTIFNTLQGMFIFIFHCLLQKKVRKEYSKCFRQSQCCGALPPEGPHTAKAATSRSTAHYSSATQQSRIRRMWNDTVRKQSESSFISGDINSTSTLNQGMTGNYLLTNPLLRTHDTNPYNNLLAETVVCNTPSPPAFHSPGQHSLSNSRDISAMDTLPLNGNFNNSYSLRDEDYEAVGVRGPGDLGGLNLDDAAFEKMIISEIVHNNLRPRGAPKGRDAPRERDRGQPPQTRLTVDRGGGGSGSEDDAIVADHAEASPPQRGSARGGHATLELLLHPHHKEVLEAPLLPQRTHSLLYSAQKAPRSMEGQGGHGSETVTTVEDMGSHSPSNNRDSLYTSMPNLRDSPSPSASPYPLEEDEELSTSPRSESEDAYHKSMPELGDAPQSYYHINRGASDGCIISPNNEECAPEGDAPNDGQMQLITSL</sequence>
<evidence type="ECO:0000256" key="10">
    <source>
        <dbReference type="ARBA" id="ARBA00023136"/>
    </source>
</evidence>
<feature type="region of interest" description="Disordered" evidence="17">
    <location>
        <begin position="405"/>
        <end position="473"/>
    </location>
</feature>
<keyword evidence="10 18" id="KW-0472">Membrane</keyword>
<feature type="transmembrane region" description="Helical" evidence="18">
    <location>
        <begin position="921"/>
        <end position="945"/>
    </location>
</feature>
<dbReference type="Ensembl" id="ENSTNIT00000011539.1">
    <property type="protein sequence ID" value="ENSTNIP00000011357.1"/>
    <property type="gene ID" value="ENSTNIG00000008517.1"/>
</dbReference>
<dbReference type="InterPro" id="IPR046338">
    <property type="entry name" value="GAIN_dom_sf"/>
</dbReference>
<dbReference type="PROSITE" id="PS00650">
    <property type="entry name" value="G_PROTEIN_RECEP_F2_2"/>
    <property type="match status" value="1"/>
</dbReference>
<dbReference type="PRINTS" id="PR00249">
    <property type="entry name" value="GPCRSECRETIN"/>
</dbReference>
<evidence type="ECO:0000256" key="18">
    <source>
        <dbReference type="SAM" id="Phobius"/>
    </source>
</evidence>
<evidence type="ECO:0000256" key="12">
    <source>
        <dbReference type="ARBA" id="ARBA00023170"/>
    </source>
</evidence>
<evidence type="ECO:0000256" key="2">
    <source>
        <dbReference type="ARBA" id="ARBA00022475"/>
    </source>
</evidence>
<name>H3CSX3_TETNG</name>
<keyword evidence="13" id="KW-0325">Glycoprotein</keyword>
<evidence type="ECO:0000256" key="9">
    <source>
        <dbReference type="ARBA" id="ARBA00023040"/>
    </source>
</evidence>
<dbReference type="PROSITE" id="PS50227">
    <property type="entry name" value="G_PROTEIN_RECEP_F2_3"/>
    <property type="match status" value="1"/>
</dbReference>
<dbReference type="InterPro" id="IPR043159">
    <property type="entry name" value="Lectin_gal-bd_sf"/>
</dbReference>
<dbReference type="Proteomes" id="UP000007303">
    <property type="component" value="Unassembled WGS sequence"/>
</dbReference>
<feature type="domain" description="Olfactomedin-like" evidence="23">
    <location>
        <begin position="141"/>
        <end position="398"/>
    </location>
</feature>
<feature type="transmembrane region" description="Helical" evidence="18">
    <location>
        <begin position="858"/>
        <end position="879"/>
    </location>
</feature>
<dbReference type="InterPro" id="IPR017981">
    <property type="entry name" value="GPCR_2-like_7TM"/>
</dbReference>
<dbReference type="GO" id="GO:0007189">
    <property type="term" value="P:adenylate cyclase-activating G protein-coupled receptor signaling pathway"/>
    <property type="evidence" value="ECO:0007669"/>
    <property type="project" value="TreeGrafter"/>
</dbReference>
<evidence type="ECO:0000256" key="17">
    <source>
        <dbReference type="SAM" id="MobiDB-lite"/>
    </source>
</evidence>
<dbReference type="CDD" id="cd16006">
    <property type="entry name" value="7tmB2_Latrophilin-2"/>
    <property type="match status" value="1"/>
</dbReference>
<keyword evidence="7 18" id="KW-1133">Transmembrane helix</keyword>
<dbReference type="GeneTree" id="ENSGT00940000156348"/>
<evidence type="ECO:0000256" key="13">
    <source>
        <dbReference type="ARBA" id="ARBA00023180"/>
    </source>
</evidence>
<dbReference type="OMA" id="NESSMMA"/>
<feature type="region of interest" description="Disordered" evidence="17">
    <location>
        <begin position="1294"/>
        <end position="1335"/>
    </location>
</feature>
<feature type="transmembrane region" description="Helical" evidence="18">
    <location>
        <begin position="1057"/>
        <end position="1079"/>
    </location>
</feature>
<dbReference type="InterPro" id="IPR000922">
    <property type="entry name" value="Lectin_gal-bd_dom"/>
</dbReference>
<comment type="caution">
    <text evidence="16">Lacks conserved residue(s) required for the propagation of feature annotation.</text>
</comment>
<evidence type="ECO:0000256" key="8">
    <source>
        <dbReference type="ARBA" id="ARBA00023018"/>
    </source>
</evidence>
<keyword evidence="8" id="KW-0770">Synapse</keyword>
<evidence type="ECO:0000259" key="23">
    <source>
        <dbReference type="PROSITE" id="PS51132"/>
    </source>
</evidence>
<feature type="domain" description="SUEL-type lectin" evidence="21">
    <location>
        <begin position="41"/>
        <end position="131"/>
    </location>
</feature>
<keyword evidence="4 18" id="KW-0812">Transmembrane</keyword>
<evidence type="ECO:0000256" key="15">
    <source>
        <dbReference type="ARBA" id="ARBA00034109"/>
    </source>
</evidence>
<dbReference type="Gene3D" id="1.20.1070.10">
    <property type="entry name" value="Rhodopsin 7-helix transmembrane proteins"/>
    <property type="match status" value="1"/>
</dbReference>
<dbReference type="PROSITE" id="PS50221">
    <property type="entry name" value="GAIN_B"/>
    <property type="match status" value="1"/>
</dbReference>
<evidence type="ECO:0000313" key="24">
    <source>
        <dbReference type="Ensembl" id="ENSTNIP00000011357.1"/>
    </source>
</evidence>
<keyword evidence="5" id="KW-0732">Signal</keyword>
<keyword evidence="6" id="KW-0677">Repeat</keyword>
<dbReference type="Pfam" id="PF16489">
    <property type="entry name" value="GAIN"/>
    <property type="match status" value="1"/>
</dbReference>
<dbReference type="PROSITE" id="PS50261">
    <property type="entry name" value="G_PROTEIN_RECEP_F2_4"/>
    <property type="match status" value="1"/>
</dbReference>
<reference evidence="24" key="3">
    <citation type="submission" date="2025-09" db="UniProtKB">
        <authorList>
            <consortium name="Ensembl"/>
        </authorList>
    </citation>
    <scope>IDENTIFICATION</scope>
</reference>
<dbReference type="Pfam" id="PF02354">
    <property type="entry name" value="Latrophilin"/>
    <property type="match status" value="1"/>
</dbReference>
<feature type="compositionally biased region" description="Basic and acidic residues" evidence="17">
    <location>
        <begin position="1303"/>
        <end position="1314"/>
    </location>
</feature>
<dbReference type="InterPro" id="IPR003924">
    <property type="entry name" value="GPCR_2_latrophilin"/>
</dbReference>
<dbReference type="SUPFAM" id="SSF111418">
    <property type="entry name" value="Hormone receptor domain"/>
    <property type="match status" value="1"/>
</dbReference>
<reference evidence="25" key="1">
    <citation type="journal article" date="2004" name="Nature">
        <title>Genome duplication in the teleost fish Tetraodon nigroviridis reveals the early vertebrate proto-karyotype.</title>
        <authorList>
            <person name="Jaillon O."/>
            <person name="Aury J.-M."/>
            <person name="Brunet F."/>
            <person name="Petit J.-L."/>
            <person name="Stange-Thomann N."/>
            <person name="Mauceli E."/>
            <person name="Bouneau L."/>
            <person name="Fischer C."/>
            <person name="Ozouf-Costaz C."/>
            <person name="Bernot A."/>
            <person name="Nicaud S."/>
            <person name="Jaffe D."/>
            <person name="Fisher S."/>
            <person name="Lutfalla G."/>
            <person name="Dossat C."/>
            <person name="Segurens B."/>
            <person name="Dasilva C."/>
            <person name="Salanoubat M."/>
            <person name="Levy M."/>
            <person name="Boudet N."/>
            <person name="Castellano S."/>
            <person name="Anthouard V."/>
            <person name="Jubin C."/>
            <person name="Castelli V."/>
            <person name="Katinka M."/>
            <person name="Vacherie B."/>
            <person name="Biemont C."/>
            <person name="Skalli Z."/>
            <person name="Cattolico L."/>
            <person name="Poulain J."/>
            <person name="De Berardinis V."/>
            <person name="Cruaud C."/>
            <person name="Duprat S."/>
            <person name="Brottier P."/>
            <person name="Coutanceau J.-P."/>
            <person name="Gouzy J."/>
            <person name="Parra G."/>
            <person name="Lardier G."/>
            <person name="Chapple C."/>
            <person name="McKernan K.J."/>
            <person name="McEwan P."/>
            <person name="Bosak S."/>
            <person name="Kellis M."/>
            <person name="Volff J.-N."/>
            <person name="Guigo R."/>
            <person name="Zody M.C."/>
            <person name="Mesirov J."/>
            <person name="Lindblad-Toh K."/>
            <person name="Birren B."/>
            <person name="Nusbaum C."/>
            <person name="Kahn D."/>
            <person name="Robinson-Rechavi M."/>
            <person name="Laudet V."/>
            <person name="Schachter V."/>
            <person name="Quetier F."/>
            <person name="Saurin W."/>
            <person name="Scarpelli C."/>
            <person name="Wincker P."/>
            <person name="Lander E.S."/>
            <person name="Weissenbach J."/>
            <person name="Roest Crollius H."/>
        </authorList>
    </citation>
    <scope>NUCLEOTIDE SEQUENCE [LARGE SCALE GENOMIC DNA]</scope>
</reference>
<feature type="domain" description="G-protein coupled receptors family 2 profile 2" evidence="22">
    <location>
        <begin position="852"/>
        <end position="1109"/>
    </location>
</feature>
<evidence type="ECO:0000256" key="16">
    <source>
        <dbReference type="PROSITE-ProRule" id="PRU00446"/>
    </source>
</evidence>
<feature type="transmembrane region" description="Helical" evidence="18">
    <location>
        <begin position="996"/>
        <end position="1019"/>
    </location>
</feature>
<keyword evidence="3" id="KW-0597">Phosphoprotein</keyword>
<organism evidence="24 25">
    <name type="scientific">Tetraodon nigroviridis</name>
    <name type="common">Spotted green pufferfish</name>
    <name type="synonym">Chelonodon nigroviridis</name>
    <dbReference type="NCBI Taxonomy" id="99883"/>
    <lineage>
        <taxon>Eukaryota</taxon>
        <taxon>Metazoa</taxon>
        <taxon>Chordata</taxon>
        <taxon>Craniata</taxon>
        <taxon>Vertebrata</taxon>
        <taxon>Euteleostomi</taxon>
        <taxon>Actinopterygii</taxon>
        <taxon>Neopterygii</taxon>
        <taxon>Teleostei</taxon>
        <taxon>Neoteleostei</taxon>
        <taxon>Acanthomorphata</taxon>
        <taxon>Eupercaria</taxon>
        <taxon>Tetraodontiformes</taxon>
        <taxon>Tetradontoidea</taxon>
        <taxon>Tetraodontidae</taxon>
        <taxon>Tetraodon</taxon>
    </lineage>
</organism>
<keyword evidence="14" id="KW-0807">Transducer</keyword>
<dbReference type="Gene3D" id="4.10.1240.10">
    <property type="entry name" value="GPCR, family 2, extracellular hormone receptor domain"/>
    <property type="match status" value="1"/>
</dbReference>
<evidence type="ECO:0000256" key="3">
    <source>
        <dbReference type="ARBA" id="ARBA00022553"/>
    </source>
</evidence>
<dbReference type="GO" id="GO:0004930">
    <property type="term" value="F:G protein-coupled receptor activity"/>
    <property type="evidence" value="ECO:0007669"/>
    <property type="project" value="UniProtKB-KW"/>
</dbReference>
<dbReference type="GO" id="GO:0097060">
    <property type="term" value="C:synaptic membrane"/>
    <property type="evidence" value="ECO:0007669"/>
    <property type="project" value="UniProtKB-SubCell"/>
</dbReference>
<keyword evidence="25" id="KW-1185">Reference proteome</keyword>
<dbReference type="PROSITE" id="PS50228">
    <property type="entry name" value="SUEL_LECTIN"/>
    <property type="match status" value="1"/>
</dbReference>
<dbReference type="InterPro" id="IPR000832">
    <property type="entry name" value="GPCR_2_secretin-like"/>
</dbReference>
<feature type="transmembrane region" description="Helical" evidence="18">
    <location>
        <begin position="1085"/>
        <end position="1108"/>
    </location>
</feature>
<comment type="subcellular location">
    <subcellularLocation>
        <location evidence="1">Cell membrane</location>
        <topology evidence="1">Multi-pass membrane protein</topology>
    </subcellularLocation>
    <subcellularLocation>
        <location evidence="15">Synaptic cell membrane</location>
    </subcellularLocation>
</comment>
<dbReference type="FunFam" id="1.20.1070.10:FF:000200">
    <property type="entry name" value="Adhesion G protein-coupled receptor L3"/>
    <property type="match status" value="1"/>
</dbReference>